<feature type="chain" id="PRO_5016728326" evidence="7">
    <location>
        <begin position="26"/>
        <end position="44"/>
    </location>
</feature>
<dbReference type="PROSITE" id="PS51257">
    <property type="entry name" value="PROKAR_LIPOPROTEIN"/>
    <property type="match status" value="1"/>
</dbReference>
<evidence type="ECO:0000256" key="3">
    <source>
        <dbReference type="ARBA" id="ARBA00022729"/>
    </source>
</evidence>
<keyword evidence="3 7" id="KW-0732">Signal</keyword>
<proteinExistence type="inferred from homology"/>
<keyword evidence="2" id="KW-1003">Cell membrane</keyword>
<evidence type="ECO:0000256" key="5">
    <source>
        <dbReference type="ARBA" id="ARBA00023139"/>
    </source>
</evidence>
<comment type="caution">
    <text evidence="8">The sequence shown here is derived from an EMBL/GenBank/DDBJ whole genome shotgun (WGS) entry which is preliminary data.</text>
</comment>
<evidence type="ECO:0000256" key="2">
    <source>
        <dbReference type="ARBA" id="ARBA00022475"/>
    </source>
</evidence>
<feature type="signal peptide" evidence="7">
    <location>
        <begin position="1"/>
        <end position="25"/>
    </location>
</feature>
<evidence type="ECO:0000256" key="7">
    <source>
        <dbReference type="SAM" id="SignalP"/>
    </source>
</evidence>
<name>A0A370N225_9BURK</name>
<evidence type="ECO:0000313" key="9">
    <source>
        <dbReference type="Proteomes" id="UP000254875"/>
    </source>
</evidence>
<dbReference type="OrthoDB" id="9181810at2"/>
<dbReference type="AlphaFoldDB" id="A0A370N225"/>
<comment type="similarity">
    <text evidence="1">Belongs to the EcnA/EcnB lipoprotein family.</text>
</comment>
<keyword evidence="4" id="KW-0472">Membrane</keyword>
<evidence type="ECO:0000256" key="6">
    <source>
        <dbReference type="ARBA" id="ARBA00023288"/>
    </source>
</evidence>
<evidence type="ECO:0000313" key="8">
    <source>
        <dbReference type="EMBL" id="RDJ99554.1"/>
    </source>
</evidence>
<dbReference type="InterPro" id="IPR012556">
    <property type="entry name" value="Entericidin"/>
</dbReference>
<protein>
    <submittedName>
        <fullName evidence="8">Entericidin</fullName>
    </submittedName>
</protein>
<keyword evidence="6" id="KW-0449">Lipoprotein</keyword>
<organism evidence="8 9">
    <name type="scientific">Paraburkholderia lacunae</name>
    <dbReference type="NCBI Taxonomy" id="2211104"/>
    <lineage>
        <taxon>Bacteria</taxon>
        <taxon>Pseudomonadati</taxon>
        <taxon>Pseudomonadota</taxon>
        <taxon>Betaproteobacteria</taxon>
        <taxon>Burkholderiales</taxon>
        <taxon>Burkholderiaceae</taxon>
        <taxon>Paraburkholderia</taxon>
    </lineage>
</organism>
<dbReference type="Proteomes" id="UP000254875">
    <property type="component" value="Unassembled WGS sequence"/>
</dbReference>
<dbReference type="RefSeq" id="WP_115105822.1">
    <property type="nucleotide sequence ID" value="NZ_QHKS01000022.1"/>
</dbReference>
<dbReference type="GO" id="GO:0016020">
    <property type="term" value="C:membrane"/>
    <property type="evidence" value="ECO:0007669"/>
    <property type="project" value="InterPro"/>
</dbReference>
<reference evidence="9" key="1">
    <citation type="submission" date="2018-05" db="EMBL/GenBank/DDBJ databases">
        <authorList>
            <person name="Feng T."/>
        </authorList>
    </citation>
    <scope>NUCLEOTIDE SEQUENCE [LARGE SCALE GENOMIC DNA]</scope>
    <source>
        <strain evidence="9">S27</strain>
    </source>
</reference>
<evidence type="ECO:0000256" key="4">
    <source>
        <dbReference type="ARBA" id="ARBA00023136"/>
    </source>
</evidence>
<sequence>MTRLIALFLIACTALLAGCNTIAGAGEDISKGGQAIHNTAEQAK</sequence>
<gene>
    <name evidence="8" type="ORF">DLM46_28190</name>
</gene>
<dbReference type="EMBL" id="QHKS01000022">
    <property type="protein sequence ID" value="RDJ99554.1"/>
    <property type="molecule type" value="Genomic_DNA"/>
</dbReference>
<evidence type="ECO:0000256" key="1">
    <source>
        <dbReference type="ARBA" id="ARBA00010296"/>
    </source>
</evidence>
<keyword evidence="9" id="KW-1185">Reference proteome</keyword>
<dbReference type="GO" id="GO:0009636">
    <property type="term" value="P:response to toxic substance"/>
    <property type="evidence" value="ECO:0007669"/>
    <property type="project" value="InterPro"/>
</dbReference>
<keyword evidence="5" id="KW-0564">Palmitate</keyword>
<accession>A0A370N225</accession>
<dbReference type="Pfam" id="PF08085">
    <property type="entry name" value="Entericidin"/>
    <property type="match status" value="1"/>
</dbReference>